<proteinExistence type="predicted"/>
<dbReference type="PANTHER" id="PTHR25462:SF296">
    <property type="entry name" value="MEIOTIC P26, ISOFORM F"/>
    <property type="match status" value="1"/>
</dbReference>
<dbReference type="InterPro" id="IPR047153">
    <property type="entry name" value="TRIM45/56/19-like"/>
</dbReference>
<accession>A0AAN9AIM9</accession>
<dbReference type="EMBL" id="JBAMIC010004070">
    <property type="protein sequence ID" value="KAK7087645.1"/>
    <property type="molecule type" value="Genomic_DNA"/>
</dbReference>
<feature type="domain" description="RING-type" evidence="7">
    <location>
        <begin position="15"/>
        <end position="56"/>
    </location>
</feature>
<feature type="domain" description="MIB/HERC2" evidence="9">
    <location>
        <begin position="384"/>
        <end position="462"/>
    </location>
</feature>
<evidence type="ECO:0000256" key="2">
    <source>
        <dbReference type="ARBA" id="ARBA00022771"/>
    </source>
</evidence>
<dbReference type="SUPFAM" id="SSF159034">
    <property type="entry name" value="Mib/herc2 domain-like"/>
    <property type="match status" value="1"/>
</dbReference>
<dbReference type="GO" id="GO:0016567">
    <property type="term" value="P:protein ubiquitination"/>
    <property type="evidence" value="ECO:0007669"/>
    <property type="project" value="InterPro"/>
</dbReference>
<dbReference type="InterPro" id="IPR017907">
    <property type="entry name" value="Znf_RING_CS"/>
</dbReference>
<evidence type="ECO:0000256" key="4">
    <source>
        <dbReference type="PROSITE-ProRule" id="PRU00024"/>
    </source>
</evidence>
<dbReference type="GO" id="GO:0008270">
    <property type="term" value="F:zinc ion binding"/>
    <property type="evidence" value="ECO:0007669"/>
    <property type="project" value="UniProtKB-KW"/>
</dbReference>
<comment type="caution">
    <text evidence="10">The sequence shown here is derived from an EMBL/GenBank/DDBJ whole genome shotgun (WGS) entry which is preliminary data.</text>
</comment>
<sequence>MATAPASTSSSPLECPVCHETFDEPKMLPCTHLVCTKCILSWLAKAGATAGCPLCRAPVLSPSRQGHHDLEAEVKRLPTDLVTVAVVDSQRVLAAPHVCDMCPNNVTADSYCFQCAVKLCKTCTNYHKKLPVSKGHTLEDLHKLTQSRLIASQRVTCKSHPDRPAELYCPAHREVICILCGTTGHGNCRNKKTIEDVATKRRAELKQETQSLRDMEAVINTQMNEAKDKLNVMRWIANDTFDDLEQCLRKRRQEVNQLIQAEEDVTMTSLAEPEKSRAALALNAGSMENLLDSASSSALLAMASDLVSRLSEVKSQSGTVGRVEVADLTLDDLKLNQLKAHIASLGQMVKAPTTTVTTPQLSATTPPALSTSTSVTTPQNRDKPRRAELAKVLRLGDRVRRGPDMPSYATQDEGEPGTVIAVPLRAARRGMNSTGWVHVRWDTGLEGWHRMGKHNQFDLDLM</sequence>
<evidence type="ECO:0000256" key="5">
    <source>
        <dbReference type="SAM" id="Coils"/>
    </source>
</evidence>
<reference evidence="10 11" key="1">
    <citation type="submission" date="2024-02" db="EMBL/GenBank/DDBJ databases">
        <title>Chromosome-scale genome assembly of the rough periwinkle Littorina saxatilis.</title>
        <authorList>
            <person name="De Jode A."/>
            <person name="Faria R."/>
            <person name="Formenti G."/>
            <person name="Sims Y."/>
            <person name="Smith T.P."/>
            <person name="Tracey A."/>
            <person name="Wood J.M.D."/>
            <person name="Zagrodzka Z.B."/>
            <person name="Johannesson K."/>
            <person name="Butlin R.K."/>
            <person name="Leder E.H."/>
        </authorList>
    </citation>
    <scope>NUCLEOTIDE SEQUENCE [LARGE SCALE GENOMIC DNA]</scope>
    <source>
        <strain evidence="10">Snail1</strain>
        <tissue evidence="10">Muscle</tissue>
    </source>
</reference>
<dbReference type="SUPFAM" id="SSF57845">
    <property type="entry name" value="B-box zinc-binding domain"/>
    <property type="match status" value="1"/>
</dbReference>
<dbReference type="Gene3D" id="3.30.160.60">
    <property type="entry name" value="Classic Zinc Finger"/>
    <property type="match status" value="1"/>
</dbReference>
<gene>
    <name evidence="10" type="ORF">V1264_021666</name>
</gene>
<feature type="coiled-coil region" evidence="5">
    <location>
        <begin position="205"/>
        <end position="264"/>
    </location>
</feature>
<keyword evidence="5" id="KW-0175">Coiled coil</keyword>
<evidence type="ECO:0000259" key="9">
    <source>
        <dbReference type="PROSITE" id="PS51416"/>
    </source>
</evidence>
<dbReference type="SMART" id="SM00336">
    <property type="entry name" value="BBOX"/>
    <property type="match status" value="2"/>
</dbReference>
<name>A0AAN9AIM9_9CAEN</name>
<dbReference type="InterPro" id="IPR000315">
    <property type="entry name" value="Znf_B-box"/>
</dbReference>
<evidence type="ECO:0000313" key="10">
    <source>
        <dbReference type="EMBL" id="KAK7087645.1"/>
    </source>
</evidence>
<dbReference type="PROSITE" id="PS50119">
    <property type="entry name" value="ZF_BBOX"/>
    <property type="match status" value="2"/>
</dbReference>
<dbReference type="InterPro" id="IPR013083">
    <property type="entry name" value="Znf_RING/FYVE/PHD"/>
</dbReference>
<feature type="domain" description="B box-type" evidence="8">
    <location>
        <begin position="152"/>
        <end position="196"/>
    </location>
</feature>
<evidence type="ECO:0000256" key="1">
    <source>
        <dbReference type="ARBA" id="ARBA00022723"/>
    </source>
</evidence>
<evidence type="ECO:0000259" key="8">
    <source>
        <dbReference type="PROSITE" id="PS50119"/>
    </source>
</evidence>
<dbReference type="SMART" id="SM00184">
    <property type="entry name" value="RING"/>
    <property type="match status" value="1"/>
</dbReference>
<dbReference type="PROSITE" id="PS50089">
    <property type="entry name" value="ZF_RING_2"/>
    <property type="match status" value="1"/>
</dbReference>
<dbReference type="SUPFAM" id="SSF57850">
    <property type="entry name" value="RING/U-box"/>
    <property type="match status" value="1"/>
</dbReference>
<dbReference type="Proteomes" id="UP001374579">
    <property type="component" value="Unassembled WGS sequence"/>
</dbReference>
<dbReference type="CDD" id="cd16449">
    <property type="entry name" value="RING-HC"/>
    <property type="match status" value="1"/>
</dbReference>
<dbReference type="PROSITE" id="PS51416">
    <property type="entry name" value="MIB_HERC2"/>
    <property type="match status" value="1"/>
</dbReference>
<keyword evidence="11" id="KW-1185">Reference proteome</keyword>
<evidence type="ECO:0000256" key="3">
    <source>
        <dbReference type="ARBA" id="ARBA00022833"/>
    </source>
</evidence>
<dbReference type="InterPro" id="IPR001841">
    <property type="entry name" value="Znf_RING"/>
</dbReference>
<dbReference type="GO" id="GO:0004842">
    <property type="term" value="F:ubiquitin-protein transferase activity"/>
    <property type="evidence" value="ECO:0007669"/>
    <property type="project" value="InterPro"/>
</dbReference>
<evidence type="ECO:0000313" key="11">
    <source>
        <dbReference type="Proteomes" id="UP001374579"/>
    </source>
</evidence>
<dbReference type="InterPro" id="IPR010606">
    <property type="entry name" value="Mib_Herc2"/>
</dbReference>
<keyword evidence="2 4" id="KW-0863">Zinc-finger</keyword>
<dbReference type="PANTHER" id="PTHR25462">
    <property type="entry name" value="BONUS, ISOFORM C-RELATED"/>
    <property type="match status" value="1"/>
</dbReference>
<dbReference type="Gene3D" id="3.30.40.10">
    <property type="entry name" value="Zinc/RING finger domain, C3HC4 (zinc finger)"/>
    <property type="match status" value="1"/>
</dbReference>
<dbReference type="Gene3D" id="4.10.830.40">
    <property type="match status" value="1"/>
</dbReference>
<protein>
    <submittedName>
        <fullName evidence="10">Uncharacterized protein</fullName>
    </submittedName>
</protein>
<evidence type="ECO:0000259" key="7">
    <source>
        <dbReference type="PROSITE" id="PS50089"/>
    </source>
</evidence>
<feature type="region of interest" description="Disordered" evidence="6">
    <location>
        <begin position="356"/>
        <end position="384"/>
    </location>
</feature>
<dbReference type="PROSITE" id="PS00518">
    <property type="entry name" value="ZF_RING_1"/>
    <property type="match status" value="1"/>
</dbReference>
<keyword evidence="3" id="KW-0862">Zinc</keyword>
<dbReference type="AlphaFoldDB" id="A0AAN9AIM9"/>
<organism evidence="10 11">
    <name type="scientific">Littorina saxatilis</name>
    <dbReference type="NCBI Taxonomy" id="31220"/>
    <lineage>
        <taxon>Eukaryota</taxon>
        <taxon>Metazoa</taxon>
        <taxon>Spiralia</taxon>
        <taxon>Lophotrochozoa</taxon>
        <taxon>Mollusca</taxon>
        <taxon>Gastropoda</taxon>
        <taxon>Caenogastropoda</taxon>
        <taxon>Littorinimorpha</taxon>
        <taxon>Littorinoidea</taxon>
        <taxon>Littorinidae</taxon>
        <taxon>Littorina</taxon>
    </lineage>
</organism>
<dbReference type="CDD" id="cd19756">
    <property type="entry name" value="Bbox2"/>
    <property type="match status" value="1"/>
</dbReference>
<dbReference type="Pfam" id="PF00097">
    <property type="entry name" value="zf-C3HC4"/>
    <property type="match status" value="1"/>
</dbReference>
<dbReference type="InterPro" id="IPR018957">
    <property type="entry name" value="Znf_C3HC4_RING-type"/>
</dbReference>
<feature type="compositionally biased region" description="Low complexity" evidence="6">
    <location>
        <begin position="361"/>
        <end position="378"/>
    </location>
</feature>
<evidence type="ECO:0000256" key="6">
    <source>
        <dbReference type="SAM" id="MobiDB-lite"/>
    </source>
</evidence>
<feature type="domain" description="B box-type" evidence="8">
    <location>
        <begin position="94"/>
        <end position="141"/>
    </location>
</feature>
<dbReference type="InterPro" id="IPR037252">
    <property type="entry name" value="Mib_Herc2_sf"/>
</dbReference>
<dbReference type="Gene3D" id="2.30.30.40">
    <property type="entry name" value="SH3 Domains"/>
    <property type="match status" value="1"/>
</dbReference>
<keyword evidence="1" id="KW-0479">Metal-binding</keyword>